<gene>
    <name evidence="1" type="ORF">BV25DRAFT_1824882</name>
</gene>
<comment type="caution">
    <text evidence="1">The sequence shown here is derived from an EMBL/GenBank/DDBJ whole genome shotgun (WGS) entry which is preliminary data.</text>
</comment>
<reference evidence="1" key="1">
    <citation type="submission" date="2021-03" db="EMBL/GenBank/DDBJ databases">
        <authorList>
            <consortium name="DOE Joint Genome Institute"/>
            <person name="Ahrendt S."/>
            <person name="Looney B.P."/>
            <person name="Miyauchi S."/>
            <person name="Morin E."/>
            <person name="Drula E."/>
            <person name="Courty P.E."/>
            <person name="Chicoki N."/>
            <person name="Fauchery L."/>
            <person name="Kohler A."/>
            <person name="Kuo A."/>
            <person name="Labutti K."/>
            <person name="Pangilinan J."/>
            <person name="Lipzen A."/>
            <person name="Riley R."/>
            <person name="Andreopoulos W."/>
            <person name="He G."/>
            <person name="Johnson J."/>
            <person name="Barry K.W."/>
            <person name="Grigoriev I.V."/>
            <person name="Nagy L."/>
            <person name="Hibbett D."/>
            <person name="Henrissat B."/>
            <person name="Matheny P.B."/>
            <person name="Labbe J."/>
            <person name="Martin F."/>
        </authorList>
    </citation>
    <scope>NUCLEOTIDE SEQUENCE</scope>
    <source>
        <strain evidence="1">HHB10654</strain>
    </source>
</reference>
<reference evidence="1" key="2">
    <citation type="journal article" date="2022" name="New Phytol.">
        <title>Evolutionary transition to the ectomycorrhizal habit in the genomes of a hyperdiverse lineage of mushroom-forming fungi.</title>
        <authorList>
            <person name="Looney B."/>
            <person name="Miyauchi S."/>
            <person name="Morin E."/>
            <person name="Drula E."/>
            <person name="Courty P.E."/>
            <person name="Kohler A."/>
            <person name="Kuo A."/>
            <person name="LaButti K."/>
            <person name="Pangilinan J."/>
            <person name="Lipzen A."/>
            <person name="Riley R."/>
            <person name="Andreopoulos W."/>
            <person name="He G."/>
            <person name="Johnson J."/>
            <person name="Nolan M."/>
            <person name="Tritt A."/>
            <person name="Barry K.W."/>
            <person name="Grigoriev I.V."/>
            <person name="Nagy L.G."/>
            <person name="Hibbett D."/>
            <person name="Henrissat B."/>
            <person name="Matheny P.B."/>
            <person name="Labbe J."/>
            <person name="Martin F.M."/>
        </authorList>
    </citation>
    <scope>NUCLEOTIDE SEQUENCE</scope>
    <source>
        <strain evidence="1">HHB10654</strain>
    </source>
</reference>
<sequence>MPTKAHRPTLTRTHSRSSSGGSSKLGLNLQFTQKDPIQPKNDKAKRVNGHVYETNARTTSPFPRTNSTMRVQSREHVPSAAPKRGPTPHTATRPPPTSANKQHKGGFTLAASSNGSDDEDEWVSSESGAATPNNQLEEGSDDSESLTTPMDLKQQTQLPGLDTLAAVSTTPRAESPEPRPRTPTNGSAHIRIVPNRSVIVPPPADAPRPRTPELHLQRSLTPQNPPSLETADTVPSVVASGTRTEPPTPTSPRSRHHHHSGKRSSAARPPSTHSLASSKFDFAHPLRPHPLIRGQSYGHAHLAPLTVTSDPAQAQLSSSPSPPYSRGDGPLSASPTSMRTASATNTPNIQTSPTVSHFRRPSTSSAHSIATLPIQPMTAISRGPHDRTRTLSTISSSSSSAALSSLAHLPIATRPTVPHMIVYFPSPNPHSHPESVHALLPPPYVRPHLTVLAWRSPIRESYERVVHAKQRKRGG</sequence>
<evidence type="ECO:0000313" key="1">
    <source>
        <dbReference type="EMBL" id="KAI0062849.1"/>
    </source>
</evidence>
<keyword evidence="2" id="KW-1185">Reference proteome</keyword>
<accession>A0ACB8T2D3</accession>
<organism evidence="1 2">
    <name type="scientific">Artomyces pyxidatus</name>
    <dbReference type="NCBI Taxonomy" id="48021"/>
    <lineage>
        <taxon>Eukaryota</taxon>
        <taxon>Fungi</taxon>
        <taxon>Dikarya</taxon>
        <taxon>Basidiomycota</taxon>
        <taxon>Agaricomycotina</taxon>
        <taxon>Agaricomycetes</taxon>
        <taxon>Russulales</taxon>
        <taxon>Auriscalpiaceae</taxon>
        <taxon>Artomyces</taxon>
    </lineage>
</organism>
<dbReference type="Proteomes" id="UP000814140">
    <property type="component" value="Unassembled WGS sequence"/>
</dbReference>
<proteinExistence type="predicted"/>
<protein>
    <submittedName>
        <fullName evidence="1">Uncharacterized protein</fullName>
    </submittedName>
</protein>
<evidence type="ECO:0000313" key="2">
    <source>
        <dbReference type="Proteomes" id="UP000814140"/>
    </source>
</evidence>
<name>A0ACB8T2D3_9AGAM</name>
<dbReference type="EMBL" id="MU277205">
    <property type="protein sequence ID" value="KAI0062849.1"/>
    <property type="molecule type" value="Genomic_DNA"/>
</dbReference>